<comment type="subcellular location">
    <subcellularLocation>
        <location evidence="1">Membrane</location>
        <topology evidence="1">Single-pass type I membrane protein</topology>
    </subcellularLocation>
</comment>
<dbReference type="Pfam" id="PF13927">
    <property type="entry name" value="Ig_3"/>
    <property type="match status" value="1"/>
</dbReference>
<evidence type="ECO:0000256" key="1">
    <source>
        <dbReference type="ARBA" id="ARBA00004479"/>
    </source>
</evidence>
<dbReference type="GO" id="GO:0030277">
    <property type="term" value="P:maintenance of gastrointestinal epithelium"/>
    <property type="evidence" value="ECO:0007669"/>
    <property type="project" value="InterPro"/>
</dbReference>
<keyword evidence="4" id="KW-0732">Signal</keyword>
<evidence type="ECO:0000256" key="4">
    <source>
        <dbReference type="ARBA" id="ARBA00022729"/>
    </source>
</evidence>
<dbReference type="GO" id="GO:0005886">
    <property type="term" value="C:plasma membrane"/>
    <property type="evidence" value="ECO:0007669"/>
    <property type="project" value="InterPro"/>
</dbReference>
<evidence type="ECO:0000256" key="8">
    <source>
        <dbReference type="ARBA" id="ARBA00023157"/>
    </source>
</evidence>
<evidence type="ECO:0000256" key="11">
    <source>
        <dbReference type="SAM" id="Phobius"/>
    </source>
</evidence>
<dbReference type="SMART" id="SM00408">
    <property type="entry name" value="IGc2"/>
    <property type="match status" value="2"/>
</dbReference>
<dbReference type="InterPro" id="IPR013106">
    <property type="entry name" value="Ig_V-set"/>
</dbReference>
<evidence type="ECO:0000256" key="7">
    <source>
        <dbReference type="ARBA" id="ARBA00023136"/>
    </source>
</evidence>
<dbReference type="Ensembl" id="ENSOABT00000058370.2">
    <property type="protein sequence ID" value="ENSOABP00000056934.2"/>
    <property type="gene ID" value="ENSOABG00000025071.2"/>
</dbReference>
<organism evidence="13 14">
    <name type="scientific">Oreochromis aureus</name>
    <name type="common">Israeli tilapia</name>
    <name type="synonym">Chromis aureus</name>
    <dbReference type="NCBI Taxonomy" id="47969"/>
    <lineage>
        <taxon>Eukaryota</taxon>
        <taxon>Metazoa</taxon>
        <taxon>Chordata</taxon>
        <taxon>Craniata</taxon>
        <taxon>Vertebrata</taxon>
        <taxon>Euteleostomi</taxon>
        <taxon>Actinopterygii</taxon>
        <taxon>Neopterygii</taxon>
        <taxon>Teleostei</taxon>
        <taxon>Neoteleostei</taxon>
        <taxon>Acanthomorphata</taxon>
        <taxon>Ovalentaria</taxon>
        <taxon>Cichlomorphae</taxon>
        <taxon>Cichliformes</taxon>
        <taxon>Cichlidae</taxon>
        <taxon>African cichlids</taxon>
        <taxon>Pseudocrenilabrinae</taxon>
        <taxon>Oreochromini</taxon>
        <taxon>Oreochromis</taxon>
    </lineage>
</organism>
<keyword evidence="14" id="KW-1185">Reference proteome</keyword>
<dbReference type="InterPro" id="IPR007110">
    <property type="entry name" value="Ig-like_dom"/>
</dbReference>
<dbReference type="KEGG" id="oau:116329156"/>
<dbReference type="SMART" id="SM00409">
    <property type="entry name" value="IG"/>
    <property type="match status" value="2"/>
</dbReference>
<evidence type="ECO:0000259" key="12">
    <source>
        <dbReference type="PROSITE" id="PS50835"/>
    </source>
</evidence>
<feature type="domain" description="Ig-like" evidence="12">
    <location>
        <begin position="180"/>
        <end position="267"/>
    </location>
</feature>
<keyword evidence="9" id="KW-0393">Immunoglobulin domain</keyword>
<keyword evidence="8" id="KW-1015">Disulfide bond</keyword>
<gene>
    <name evidence="13" type="primary">LOC116329156</name>
</gene>
<evidence type="ECO:0000256" key="5">
    <source>
        <dbReference type="ARBA" id="ARBA00022737"/>
    </source>
</evidence>
<protein>
    <recommendedName>
        <fullName evidence="2">V-set and immunoglobulin domain-containing protein 1</fullName>
    </recommendedName>
</protein>
<feature type="transmembrane region" description="Helical" evidence="11">
    <location>
        <begin position="274"/>
        <end position="297"/>
    </location>
</feature>
<dbReference type="Gene3D" id="2.60.40.10">
    <property type="entry name" value="Immunoglobulins"/>
    <property type="match status" value="2"/>
</dbReference>
<evidence type="ECO:0000313" key="14">
    <source>
        <dbReference type="Proteomes" id="UP000472276"/>
    </source>
</evidence>
<name>A0A668W1Z7_OREAU</name>
<dbReference type="InterPro" id="IPR003599">
    <property type="entry name" value="Ig_sub"/>
</dbReference>
<evidence type="ECO:0000256" key="2">
    <source>
        <dbReference type="ARBA" id="ARBA00017514"/>
    </source>
</evidence>
<dbReference type="InterPro" id="IPR013783">
    <property type="entry name" value="Ig-like_fold"/>
</dbReference>
<dbReference type="InterPro" id="IPR029861">
    <property type="entry name" value="VSIG1"/>
</dbReference>
<dbReference type="Proteomes" id="UP000472276">
    <property type="component" value="Unassembled WGS sequence"/>
</dbReference>
<dbReference type="AlphaFoldDB" id="A0A668W1Z7"/>
<reference evidence="13" key="1">
    <citation type="submission" date="2025-08" db="UniProtKB">
        <authorList>
            <consortium name="Ensembl"/>
        </authorList>
    </citation>
    <scope>IDENTIFICATION</scope>
</reference>
<evidence type="ECO:0000256" key="10">
    <source>
        <dbReference type="SAM" id="MobiDB-lite"/>
    </source>
</evidence>
<evidence type="ECO:0000256" key="6">
    <source>
        <dbReference type="ARBA" id="ARBA00022989"/>
    </source>
</evidence>
<dbReference type="PANTHER" id="PTHR44974">
    <property type="entry name" value="V-SET AND IMMUNOGLOBULIN DOMAIN-CONTAINING PROTEIN 1"/>
    <property type="match status" value="1"/>
</dbReference>
<keyword evidence="3 11" id="KW-0812">Transmembrane</keyword>
<dbReference type="InterPro" id="IPR003598">
    <property type="entry name" value="Ig_sub2"/>
</dbReference>
<sequence>MHLPLPLLDLLARRAHAETEKYKVQFLGRSVRIPTAFVKMCSVQLLLVLLSITGCVELITVTTMQKYVNVTIGGSVLLDCTFTTTAATTAGLTIQWEFLSKSAMTAQQIFYYQSGQVVIPKSYEGRIQTPATPGATMNASITIRNMQPSDSGLYTCEVHNLPDVDGQSQANIVVNVLEKPSAPYCAVHGNVESGHLVTLTCHSEQGNPTPTYNWAKLDQTKTRRPVLGRTTTTGILEIKNISQFEFGEYQCNATNVVGFATCTIELNPEAADGVIAGAVIGALLGCVLIGLVAWFIAHTVKKHKYNAVKTAEANEMKGSSPPAQEAYDSIPNANTADNLQDEEEGPQA</sequence>
<keyword evidence="7 11" id="KW-0472">Membrane</keyword>
<evidence type="ECO:0000313" key="13">
    <source>
        <dbReference type="Ensembl" id="ENSOABP00000056934.2"/>
    </source>
</evidence>
<feature type="compositionally biased region" description="Acidic residues" evidence="10">
    <location>
        <begin position="339"/>
        <end position="348"/>
    </location>
</feature>
<keyword evidence="5" id="KW-0677">Repeat</keyword>
<dbReference type="GeneID" id="116329156"/>
<reference evidence="13" key="2">
    <citation type="submission" date="2025-09" db="UniProtKB">
        <authorList>
            <consortium name="Ensembl"/>
        </authorList>
    </citation>
    <scope>IDENTIFICATION</scope>
</reference>
<feature type="domain" description="Ig-like" evidence="12">
    <location>
        <begin position="59"/>
        <end position="173"/>
    </location>
</feature>
<dbReference type="SUPFAM" id="SSF48726">
    <property type="entry name" value="Immunoglobulin"/>
    <property type="match status" value="2"/>
</dbReference>
<evidence type="ECO:0000256" key="9">
    <source>
        <dbReference type="ARBA" id="ARBA00023319"/>
    </source>
</evidence>
<proteinExistence type="predicted"/>
<dbReference type="PROSITE" id="PS50835">
    <property type="entry name" value="IG_LIKE"/>
    <property type="match status" value="2"/>
</dbReference>
<dbReference type="InterPro" id="IPR036179">
    <property type="entry name" value="Ig-like_dom_sf"/>
</dbReference>
<dbReference type="GO" id="GO:0003382">
    <property type="term" value="P:epithelial cell morphogenesis"/>
    <property type="evidence" value="ECO:0007669"/>
    <property type="project" value="InterPro"/>
</dbReference>
<dbReference type="Pfam" id="PF07686">
    <property type="entry name" value="V-set"/>
    <property type="match status" value="1"/>
</dbReference>
<dbReference type="RefSeq" id="XP_031606991.2">
    <property type="nucleotide sequence ID" value="XM_031751131.2"/>
</dbReference>
<accession>A0A668W1Z7</accession>
<evidence type="ECO:0000256" key="3">
    <source>
        <dbReference type="ARBA" id="ARBA00022692"/>
    </source>
</evidence>
<feature type="region of interest" description="Disordered" evidence="10">
    <location>
        <begin position="313"/>
        <end position="348"/>
    </location>
</feature>
<keyword evidence="6 11" id="KW-1133">Transmembrane helix</keyword>
<dbReference type="PANTHER" id="PTHR44974:SF1">
    <property type="entry name" value="V-SET AND IMMUNOGLOBULIN DOMAIN-CONTAINING PROTEIN 1"/>
    <property type="match status" value="1"/>
</dbReference>